<accession>A0ABS7TWB0</accession>
<evidence type="ECO:0000313" key="5">
    <source>
        <dbReference type="Proteomes" id="UP001139031"/>
    </source>
</evidence>
<dbReference type="InterPro" id="IPR036249">
    <property type="entry name" value="Thioredoxin-like_sf"/>
</dbReference>
<dbReference type="InterPro" id="IPR050553">
    <property type="entry name" value="Thioredoxin_ResA/DsbE_sf"/>
</dbReference>
<dbReference type="InterPro" id="IPR013766">
    <property type="entry name" value="Thioredoxin_domain"/>
</dbReference>
<dbReference type="Pfam" id="PF00578">
    <property type="entry name" value="AhpC-TSA"/>
    <property type="match status" value="1"/>
</dbReference>
<evidence type="ECO:0000259" key="3">
    <source>
        <dbReference type="PROSITE" id="PS51352"/>
    </source>
</evidence>
<evidence type="ECO:0000313" key="4">
    <source>
        <dbReference type="EMBL" id="MBZ5712520.1"/>
    </source>
</evidence>
<dbReference type="InterPro" id="IPR000866">
    <property type="entry name" value="AhpC/TSA"/>
</dbReference>
<dbReference type="EMBL" id="JAIRAU010000031">
    <property type="protein sequence ID" value="MBZ5712520.1"/>
    <property type="molecule type" value="Genomic_DNA"/>
</dbReference>
<proteinExistence type="predicted"/>
<feature type="domain" description="Thioredoxin" evidence="3">
    <location>
        <begin position="581"/>
        <end position="720"/>
    </location>
</feature>
<evidence type="ECO:0000256" key="1">
    <source>
        <dbReference type="PROSITE-ProRule" id="PRU00339"/>
    </source>
</evidence>
<gene>
    <name evidence="4" type="ORF">K7C98_25035</name>
</gene>
<feature type="repeat" description="TPR" evidence="1">
    <location>
        <begin position="469"/>
        <end position="502"/>
    </location>
</feature>
<protein>
    <submittedName>
        <fullName evidence="4">Redoxin domain-containing protein</fullName>
    </submittedName>
</protein>
<organism evidence="4 5">
    <name type="scientific">Nannocystis pusilla</name>
    <dbReference type="NCBI Taxonomy" id="889268"/>
    <lineage>
        <taxon>Bacteria</taxon>
        <taxon>Pseudomonadati</taxon>
        <taxon>Myxococcota</taxon>
        <taxon>Polyangia</taxon>
        <taxon>Nannocystales</taxon>
        <taxon>Nannocystaceae</taxon>
        <taxon>Nannocystis</taxon>
    </lineage>
</organism>
<dbReference type="PROSITE" id="PS51257">
    <property type="entry name" value="PROKAR_LIPOPROTEIN"/>
    <property type="match status" value="1"/>
</dbReference>
<keyword evidence="2" id="KW-0732">Signal</keyword>
<dbReference type="Proteomes" id="UP001139031">
    <property type="component" value="Unassembled WGS sequence"/>
</dbReference>
<feature type="signal peptide" evidence="2">
    <location>
        <begin position="1"/>
        <end position="30"/>
    </location>
</feature>
<dbReference type="PROSITE" id="PS51352">
    <property type="entry name" value="THIOREDOXIN_2"/>
    <property type="match status" value="1"/>
</dbReference>
<dbReference type="Gene3D" id="3.40.30.10">
    <property type="entry name" value="Glutaredoxin"/>
    <property type="match status" value="1"/>
</dbReference>
<dbReference type="InterPro" id="IPR019734">
    <property type="entry name" value="TPR_rpt"/>
</dbReference>
<dbReference type="PANTHER" id="PTHR42852:SF13">
    <property type="entry name" value="PROTEIN DIPZ"/>
    <property type="match status" value="1"/>
</dbReference>
<dbReference type="Gene3D" id="1.25.40.10">
    <property type="entry name" value="Tetratricopeptide repeat domain"/>
    <property type="match status" value="2"/>
</dbReference>
<dbReference type="CDD" id="cd02966">
    <property type="entry name" value="TlpA_like_family"/>
    <property type="match status" value="1"/>
</dbReference>
<dbReference type="SUPFAM" id="SSF48452">
    <property type="entry name" value="TPR-like"/>
    <property type="match status" value="1"/>
</dbReference>
<keyword evidence="5" id="KW-1185">Reference proteome</keyword>
<dbReference type="PANTHER" id="PTHR42852">
    <property type="entry name" value="THIOL:DISULFIDE INTERCHANGE PROTEIN DSBE"/>
    <property type="match status" value="1"/>
</dbReference>
<dbReference type="Pfam" id="PF14559">
    <property type="entry name" value="TPR_19"/>
    <property type="match status" value="1"/>
</dbReference>
<name>A0ABS7TWB0_9BACT</name>
<comment type="caution">
    <text evidence="4">The sequence shown here is derived from an EMBL/GenBank/DDBJ whole genome shotgun (WGS) entry which is preliminary data.</text>
</comment>
<dbReference type="SUPFAM" id="SSF52833">
    <property type="entry name" value="Thioredoxin-like"/>
    <property type="match status" value="1"/>
</dbReference>
<sequence>MSSTRRVLSPFVSCHGLTLSLLLAACRSEAAPELTRLHLAATPDEAAVGATELVRRGYLGHDWWGCARDGAALRLLHPDSAPLQAWTIQCVSRSGGDALAQADAMLSERPGDPWALFARAGALIDHPERGAEGVPAAREALAAMPGHPDAVWQLGRGLVRHGGHAETTAFFAEQPQPALADVLALELARASSARDSDEQQVFELAARARAADPRCVDAELLPAQWLLERRRPAEAAPLLARALELSPHAPALHAELWRALKLTPGLAASELRAAIDADVALLLQSRGDDPSALEAAANVYRDMSPETHKRLAADLLARFPASPAASSMRHARLAGLAYAHDERQRQHAPDPAKDARLRQALDEFLAGPPPSARQLADAYRFRYTLVRDDPDATPAAVLAALQEWAPHDEVYLFAVAAAAAELAERTPYTAEAEAIARTCIERAEALVARIRPRVSDAAEFARSSAFYLAPAYEALGVALLAQRRHPEAREALEKAYSLTRERPELFVRLAALAEAEGRIADAEKFLIEGSAAWRGREVCDTALRALYVRRHGSERGYDRHREQLEAGIREVRRQQVLATAIAEPKPLPPFALPKLGGGELRSDALLGRVAVINLWATTCRPCVAEMPDLQQLADAFAGSRDVVVTTINLDDAADHLPAWLRERDLRLEVALGERYAMDNGYNTLPTTLFVDRGGAVVFTKDAATEQLVEEFTWRIDALRAPRPGG</sequence>
<feature type="chain" id="PRO_5045954765" evidence="2">
    <location>
        <begin position="31"/>
        <end position="725"/>
    </location>
</feature>
<keyword evidence="1" id="KW-0802">TPR repeat</keyword>
<dbReference type="InterPro" id="IPR011990">
    <property type="entry name" value="TPR-like_helical_dom_sf"/>
</dbReference>
<dbReference type="PROSITE" id="PS50005">
    <property type="entry name" value="TPR"/>
    <property type="match status" value="1"/>
</dbReference>
<reference evidence="4" key="1">
    <citation type="submission" date="2021-08" db="EMBL/GenBank/DDBJ databases">
        <authorList>
            <person name="Stevens D.C."/>
        </authorList>
    </citation>
    <scope>NUCLEOTIDE SEQUENCE</scope>
    <source>
        <strain evidence="4">DSM 53165</strain>
    </source>
</reference>
<evidence type="ECO:0000256" key="2">
    <source>
        <dbReference type="SAM" id="SignalP"/>
    </source>
</evidence>
<dbReference type="RefSeq" id="WP_224194275.1">
    <property type="nucleotide sequence ID" value="NZ_JAIRAU010000031.1"/>
</dbReference>